<keyword evidence="2" id="KW-1185">Reference proteome</keyword>
<accession>A0AAV2GRJ2</accession>
<evidence type="ECO:0000313" key="1">
    <source>
        <dbReference type="EMBL" id="CAL1413071.1"/>
    </source>
</evidence>
<dbReference type="Proteomes" id="UP001497516">
    <property type="component" value="Chromosome 9"/>
</dbReference>
<sequence>MGRGLHPPPLPISDVDPLLAPPLDFDEFPNPLFFPSGTDSWKLLKVNSTARTLDELLFLWRRKMKIFREARVGELPLNEWSSGYDISSPIEIRS</sequence>
<protein>
    <submittedName>
        <fullName evidence="1">Uncharacterized protein</fullName>
    </submittedName>
</protein>
<dbReference type="EMBL" id="OZ034822">
    <property type="protein sequence ID" value="CAL1413071.1"/>
    <property type="molecule type" value="Genomic_DNA"/>
</dbReference>
<reference evidence="1 2" key="1">
    <citation type="submission" date="2024-04" db="EMBL/GenBank/DDBJ databases">
        <authorList>
            <person name="Fracassetti M."/>
        </authorList>
    </citation>
    <scope>NUCLEOTIDE SEQUENCE [LARGE SCALE GENOMIC DNA]</scope>
</reference>
<dbReference type="AlphaFoldDB" id="A0AAV2GRJ2"/>
<proteinExistence type="predicted"/>
<gene>
    <name evidence="1" type="ORF">LTRI10_LOCUS52323</name>
</gene>
<name>A0AAV2GRJ2_9ROSI</name>
<evidence type="ECO:0000313" key="2">
    <source>
        <dbReference type="Proteomes" id="UP001497516"/>
    </source>
</evidence>
<organism evidence="1 2">
    <name type="scientific">Linum trigynum</name>
    <dbReference type="NCBI Taxonomy" id="586398"/>
    <lineage>
        <taxon>Eukaryota</taxon>
        <taxon>Viridiplantae</taxon>
        <taxon>Streptophyta</taxon>
        <taxon>Embryophyta</taxon>
        <taxon>Tracheophyta</taxon>
        <taxon>Spermatophyta</taxon>
        <taxon>Magnoliopsida</taxon>
        <taxon>eudicotyledons</taxon>
        <taxon>Gunneridae</taxon>
        <taxon>Pentapetalae</taxon>
        <taxon>rosids</taxon>
        <taxon>fabids</taxon>
        <taxon>Malpighiales</taxon>
        <taxon>Linaceae</taxon>
        <taxon>Linum</taxon>
    </lineage>
</organism>